<feature type="region of interest" description="Disordered" evidence="6">
    <location>
        <begin position="142"/>
        <end position="166"/>
    </location>
</feature>
<comment type="subunit">
    <text evidence="3">NDH-1 is composed of 14 different subunits. Subunits NuoB, C, D, E, F, and G constitute the peripheral sector of the complex.</text>
</comment>
<keyword evidence="3" id="KW-0472">Membrane</keyword>
<feature type="domain" description="NADH:ubiquinone oxidoreductase 30kDa subunit" evidence="7">
    <location>
        <begin position="35"/>
        <end position="158"/>
    </location>
</feature>
<gene>
    <name evidence="3" type="primary">nuoC</name>
    <name evidence="8" type="ORF">A2161_10110</name>
</gene>
<comment type="caution">
    <text evidence="8">The sequence shown here is derived from an EMBL/GenBank/DDBJ whole genome shotgun (WGS) entry which is preliminary data.</text>
</comment>
<proteinExistence type="inferred from homology"/>
<sequence>MTSNVEQKVIVKKLKSMFPESILEVTDFRGDLQILVDREKILEICRYLKTDKELNFNMLLDVCGVDYLQMNSQARFAVVYHMYSLNKKHRVRLKAFLNDDTPVVESVCSIWKSANWFEREAYDLFGIQFKNHPNLKRILTHPNFHGHPLRKDYDSTKRHPQVERRK</sequence>
<evidence type="ECO:0000259" key="7">
    <source>
        <dbReference type="Pfam" id="PF00329"/>
    </source>
</evidence>
<evidence type="ECO:0000256" key="3">
    <source>
        <dbReference type="HAMAP-Rule" id="MF_01357"/>
    </source>
</evidence>
<comment type="subcellular location">
    <subcellularLocation>
        <location evidence="3">Cell membrane</location>
        <topology evidence="3">Peripheral membrane protein</topology>
        <orientation evidence="3">Cytoplasmic side</orientation>
    </subcellularLocation>
</comment>
<dbReference type="GO" id="GO:0005886">
    <property type="term" value="C:plasma membrane"/>
    <property type="evidence" value="ECO:0007669"/>
    <property type="project" value="UniProtKB-SubCell"/>
</dbReference>
<dbReference type="AlphaFoldDB" id="A0A1F7RWW2"/>
<dbReference type="GO" id="GO:0048038">
    <property type="term" value="F:quinone binding"/>
    <property type="evidence" value="ECO:0007669"/>
    <property type="project" value="UniProtKB-KW"/>
</dbReference>
<feature type="compositionally biased region" description="Basic and acidic residues" evidence="6">
    <location>
        <begin position="149"/>
        <end position="166"/>
    </location>
</feature>
<reference evidence="8 9" key="1">
    <citation type="journal article" date="2016" name="Nat. Commun.">
        <title>Thousands of microbial genomes shed light on interconnected biogeochemical processes in an aquifer system.</title>
        <authorList>
            <person name="Anantharaman K."/>
            <person name="Brown C.T."/>
            <person name="Hug L.A."/>
            <person name="Sharon I."/>
            <person name="Castelle C.J."/>
            <person name="Probst A.J."/>
            <person name="Thomas B.C."/>
            <person name="Singh A."/>
            <person name="Wilkins M.J."/>
            <person name="Karaoz U."/>
            <person name="Brodie E.L."/>
            <person name="Williams K.H."/>
            <person name="Hubbard S.S."/>
            <person name="Banfield J.F."/>
        </authorList>
    </citation>
    <scope>NUCLEOTIDE SEQUENCE [LARGE SCALE GENOMIC DNA]</scope>
</reference>
<dbReference type="HAMAP" id="MF_01357">
    <property type="entry name" value="NDH1_NuoC"/>
    <property type="match status" value="1"/>
</dbReference>
<evidence type="ECO:0000313" key="8">
    <source>
        <dbReference type="EMBL" id="OGL46045.1"/>
    </source>
</evidence>
<dbReference type="InterPro" id="IPR001268">
    <property type="entry name" value="NADH_UbQ_OxRdtase_30kDa_su"/>
</dbReference>
<accession>A0A1F7RWW2</accession>
<dbReference type="Pfam" id="PF00329">
    <property type="entry name" value="Complex1_30kDa"/>
    <property type="match status" value="1"/>
</dbReference>
<dbReference type="NCBIfam" id="TIGR01961">
    <property type="entry name" value="NuoC_fam"/>
    <property type="match status" value="1"/>
</dbReference>
<keyword evidence="3 4" id="KW-1278">Translocase</keyword>
<keyword evidence="3" id="KW-0830">Ubiquinone</keyword>
<dbReference type="InterPro" id="IPR020396">
    <property type="entry name" value="NADH_UbQ_OxRdtase_CS"/>
</dbReference>
<dbReference type="PANTHER" id="PTHR10884:SF14">
    <property type="entry name" value="NADH DEHYDROGENASE [UBIQUINONE] IRON-SULFUR PROTEIN 3, MITOCHONDRIAL"/>
    <property type="match status" value="1"/>
</dbReference>
<comment type="catalytic activity">
    <reaction evidence="3 5">
        <text>a quinone + NADH + 5 H(+)(in) = a quinol + NAD(+) + 4 H(+)(out)</text>
        <dbReference type="Rhea" id="RHEA:57888"/>
        <dbReference type="ChEBI" id="CHEBI:15378"/>
        <dbReference type="ChEBI" id="CHEBI:24646"/>
        <dbReference type="ChEBI" id="CHEBI:57540"/>
        <dbReference type="ChEBI" id="CHEBI:57945"/>
        <dbReference type="ChEBI" id="CHEBI:132124"/>
    </reaction>
</comment>
<evidence type="ECO:0000256" key="4">
    <source>
        <dbReference type="RuleBase" id="RU003456"/>
    </source>
</evidence>
<dbReference type="PROSITE" id="PS00542">
    <property type="entry name" value="COMPLEX1_30K"/>
    <property type="match status" value="1"/>
</dbReference>
<dbReference type="Proteomes" id="UP000179266">
    <property type="component" value="Unassembled WGS sequence"/>
</dbReference>
<dbReference type="InterPro" id="IPR037232">
    <property type="entry name" value="NADH_quin_OxRdtase_su_C/D-like"/>
</dbReference>
<name>A0A1F7RWW2_9BACT</name>
<dbReference type="EC" id="7.1.1.-" evidence="3"/>
<dbReference type="EMBL" id="MGDD01000149">
    <property type="protein sequence ID" value="OGL46045.1"/>
    <property type="molecule type" value="Genomic_DNA"/>
</dbReference>
<keyword evidence="2 3" id="KW-0813">Transport</keyword>
<comment type="function">
    <text evidence="3">NDH-1 shuttles electrons from NADH, via FMN and iron-sulfur (Fe-S) centers, to quinones in the respiratory chain. The immediate electron acceptor for the enzyme in this species is believed to be ubiquinone. Couples the redox reaction to proton translocation (for every two electrons transferred, four hydrogen ions are translocated across the cytoplasmic membrane), and thus conserves the redox energy in a proton gradient.</text>
</comment>
<evidence type="ECO:0000313" key="9">
    <source>
        <dbReference type="Proteomes" id="UP000179266"/>
    </source>
</evidence>
<evidence type="ECO:0000256" key="5">
    <source>
        <dbReference type="RuleBase" id="RU003582"/>
    </source>
</evidence>
<evidence type="ECO:0000256" key="1">
    <source>
        <dbReference type="ARBA" id="ARBA00007569"/>
    </source>
</evidence>
<keyword evidence="3 4" id="KW-0520">NAD</keyword>
<comment type="similarity">
    <text evidence="1 3 4">Belongs to the complex I 30 kDa subunit family.</text>
</comment>
<dbReference type="GO" id="GO:0050136">
    <property type="term" value="F:NADH dehydrogenase (quinone) (non-electrogenic) activity"/>
    <property type="evidence" value="ECO:0007669"/>
    <property type="project" value="UniProtKB-UniRule"/>
</dbReference>
<dbReference type="GO" id="GO:0008137">
    <property type="term" value="F:NADH dehydrogenase (ubiquinone) activity"/>
    <property type="evidence" value="ECO:0007669"/>
    <property type="project" value="InterPro"/>
</dbReference>
<dbReference type="Gene3D" id="3.30.460.80">
    <property type="entry name" value="NADH:ubiquinone oxidoreductase, 30kDa subunit"/>
    <property type="match status" value="1"/>
</dbReference>
<organism evidence="8 9">
    <name type="scientific">Candidatus Schekmanbacteria bacterium RBG_13_48_7</name>
    <dbReference type="NCBI Taxonomy" id="1817878"/>
    <lineage>
        <taxon>Bacteria</taxon>
        <taxon>Candidatus Schekmaniibacteriota</taxon>
    </lineage>
</organism>
<keyword evidence="3 5" id="KW-0874">Quinone</keyword>
<keyword evidence="3" id="KW-1003">Cell membrane</keyword>
<dbReference type="InterPro" id="IPR010218">
    <property type="entry name" value="NADH_DH_suC"/>
</dbReference>
<dbReference type="SUPFAM" id="SSF143243">
    <property type="entry name" value="Nqo5-like"/>
    <property type="match status" value="1"/>
</dbReference>
<evidence type="ECO:0000256" key="2">
    <source>
        <dbReference type="ARBA" id="ARBA00022448"/>
    </source>
</evidence>
<dbReference type="PANTHER" id="PTHR10884">
    <property type="entry name" value="NADH DEHYDROGENASE UBIQUINONE IRON-SULFUR PROTEIN 3"/>
    <property type="match status" value="1"/>
</dbReference>
<evidence type="ECO:0000256" key="6">
    <source>
        <dbReference type="SAM" id="MobiDB-lite"/>
    </source>
</evidence>
<protein>
    <recommendedName>
        <fullName evidence="3">NADH-quinone oxidoreductase subunit C</fullName>
        <ecNumber evidence="3">7.1.1.-</ecNumber>
    </recommendedName>
    <alternativeName>
        <fullName evidence="3">NADH dehydrogenase I subunit C</fullName>
    </alternativeName>
    <alternativeName>
        <fullName evidence="3">NDH-1 subunit C</fullName>
    </alternativeName>
</protein>